<sequence length="291" mass="32025">MGRGGRRGGGEEGEGRGEEGRRGKKREGREREKEKMKSEVFTINIQCTGNASGVATFGIGLLIQSLKGKPLPGTPLRLQLRKECTQHGPDPECDQKCENGGVCDVDQRCICPEGYMGQYCNTALCYPQCMNGGTCTTPGRCSCPPGFQGRHCEGGKDEILRLESRVKGDELRHGSVVTNAKTEASVCRRIPANARYEYYGNRCEFSKCVIPCVNGGRCRDVNKCRCPHGFAGDHCEIVLGQLGTDALNNSRCSRKCKYGTCSGSVCECELGYSGRWCRRRSGKTVRRRIWL</sequence>
<feature type="domain" description="EGF-like" evidence="11">
    <location>
        <begin position="121"/>
        <end position="153"/>
    </location>
</feature>
<dbReference type="InterPro" id="IPR050969">
    <property type="entry name" value="Dev_Signal_Modulators"/>
</dbReference>
<comment type="caution">
    <text evidence="9">Lacks conserved residue(s) required for the propagation of feature annotation.</text>
</comment>
<dbReference type="InterPro" id="IPR038677">
    <property type="entry name" value="WIF_sf"/>
</dbReference>
<comment type="subcellular location">
    <subcellularLocation>
        <location evidence="1">Secreted</location>
    </subcellularLocation>
</comment>
<dbReference type="InterPro" id="IPR013032">
    <property type="entry name" value="EGF-like_CS"/>
</dbReference>
<evidence type="ECO:0000256" key="10">
    <source>
        <dbReference type="SAM" id="MobiDB-lite"/>
    </source>
</evidence>
<feature type="domain" description="EGF-like" evidence="11">
    <location>
        <begin position="204"/>
        <end position="236"/>
    </location>
</feature>
<dbReference type="Proteomes" id="UP000283509">
    <property type="component" value="Unassembled WGS sequence"/>
</dbReference>
<organism evidence="12 13">
    <name type="scientific">Penaeus vannamei</name>
    <name type="common">Whiteleg shrimp</name>
    <name type="synonym">Litopenaeus vannamei</name>
    <dbReference type="NCBI Taxonomy" id="6689"/>
    <lineage>
        <taxon>Eukaryota</taxon>
        <taxon>Metazoa</taxon>
        <taxon>Ecdysozoa</taxon>
        <taxon>Arthropoda</taxon>
        <taxon>Crustacea</taxon>
        <taxon>Multicrustacea</taxon>
        <taxon>Malacostraca</taxon>
        <taxon>Eumalacostraca</taxon>
        <taxon>Eucarida</taxon>
        <taxon>Decapoda</taxon>
        <taxon>Dendrobranchiata</taxon>
        <taxon>Penaeoidea</taxon>
        <taxon>Penaeidae</taxon>
        <taxon>Penaeus</taxon>
    </lineage>
</organism>
<evidence type="ECO:0000256" key="3">
    <source>
        <dbReference type="ARBA" id="ARBA00022525"/>
    </source>
</evidence>
<evidence type="ECO:0000256" key="7">
    <source>
        <dbReference type="ARBA" id="ARBA00023157"/>
    </source>
</evidence>
<comment type="caution">
    <text evidence="12">The sequence shown here is derived from an EMBL/GenBank/DDBJ whole genome shotgun (WGS) entry which is preliminary data.</text>
</comment>
<dbReference type="InterPro" id="IPR003306">
    <property type="entry name" value="WIF"/>
</dbReference>
<dbReference type="PROSITE" id="PS01186">
    <property type="entry name" value="EGF_2"/>
    <property type="match status" value="2"/>
</dbReference>
<dbReference type="STRING" id="6689.A0A423SKZ5"/>
<dbReference type="CDD" id="cd00054">
    <property type="entry name" value="EGF_CA"/>
    <property type="match status" value="1"/>
</dbReference>
<feature type="disulfide bond" evidence="9">
    <location>
        <begin position="143"/>
        <end position="152"/>
    </location>
</feature>
<keyword evidence="2" id="KW-0217">Developmental protein</keyword>
<dbReference type="SUPFAM" id="SSF57196">
    <property type="entry name" value="EGF/Laminin"/>
    <property type="match status" value="2"/>
</dbReference>
<feature type="region of interest" description="Disordered" evidence="10">
    <location>
        <begin position="1"/>
        <end position="35"/>
    </location>
</feature>
<feature type="disulfide bond" evidence="9">
    <location>
        <begin position="226"/>
        <end position="235"/>
    </location>
</feature>
<evidence type="ECO:0000256" key="8">
    <source>
        <dbReference type="ARBA" id="ARBA00023180"/>
    </source>
</evidence>
<dbReference type="PANTHER" id="PTHR14949:SF32">
    <property type="entry name" value="WNT INHIBITORY FACTOR 1"/>
    <property type="match status" value="1"/>
</dbReference>
<accession>A0A423SKZ5</accession>
<evidence type="ECO:0000256" key="9">
    <source>
        <dbReference type="PROSITE-ProRule" id="PRU00076"/>
    </source>
</evidence>
<keyword evidence="7 9" id="KW-1015">Disulfide bond</keyword>
<feature type="domain" description="EGF-like" evidence="11">
    <location>
        <begin position="89"/>
        <end position="118"/>
    </location>
</feature>
<evidence type="ECO:0000256" key="1">
    <source>
        <dbReference type="ARBA" id="ARBA00004613"/>
    </source>
</evidence>
<dbReference type="InterPro" id="IPR000742">
    <property type="entry name" value="EGF"/>
</dbReference>
<dbReference type="Pfam" id="PF02019">
    <property type="entry name" value="WIF"/>
    <property type="match status" value="1"/>
</dbReference>
<dbReference type="Pfam" id="PF12661">
    <property type="entry name" value="hEGF"/>
    <property type="match status" value="3"/>
</dbReference>
<evidence type="ECO:0000256" key="5">
    <source>
        <dbReference type="ARBA" id="ARBA00022729"/>
    </source>
</evidence>
<evidence type="ECO:0000256" key="6">
    <source>
        <dbReference type="ARBA" id="ARBA00022737"/>
    </source>
</evidence>
<protein>
    <recommendedName>
        <fullName evidence="11">EGF-like domain-containing protein</fullName>
    </recommendedName>
</protein>
<feature type="compositionally biased region" description="Basic and acidic residues" evidence="10">
    <location>
        <begin position="8"/>
        <end position="35"/>
    </location>
</feature>
<feature type="disulfide bond" evidence="9">
    <location>
        <begin position="93"/>
        <end position="103"/>
    </location>
</feature>
<evidence type="ECO:0000313" key="12">
    <source>
        <dbReference type="EMBL" id="ROT64852.1"/>
    </source>
</evidence>
<keyword evidence="3" id="KW-0964">Secreted</keyword>
<reference evidence="12 13" key="1">
    <citation type="submission" date="2018-04" db="EMBL/GenBank/DDBJ databases">
        <authorList>
            <person name="Zhang X."/>
            <person name="Yuan J."/>
            <person name="Li F."/>
            <person name="Xiang J."/>
        </authorList>
    </citation>
    <scope>NUCLEOTIDE SEQUENCE [LARGE SCALE GENOMIC DNA]</scope>
    <source>
        <tissue evidence="12">Muscle</tissue>
    </source>
</reference>
<dbReference type="PROSITE" id="PS50026">
    <property type="entry name" value="EGF_3"/>
    <property type="match status" value="3"/>
</dbReference>
<keyword evidence="4 9" id="KW-0245">EGF-like domain</keyword>
<dbReference type="GO" id="GO:0005102">
    <property type="term" value="F:signaling receptor binding"/>
    <property type="evidence" value="ECO:0007669"/>
    <property type="project" value="TreeGrafter"/>
</dbReference>
<evidence type="ECO:0000256" key="4">
    <source>
        <dbReference type="ARBA" id="ARBA00022536"/>
    </source>
</evidence>
<evidence type="ECO:0000313" key="13">
    <source>
        <dbReference type="Proteomes" id="UP000283509"/>
    </source>
</evidence>
<feature type="disulfide bond" evidence="9">
    <location>
        <begin position="125"/>
        <end position="135"/>
    </location>
</feature>
<dbReference type="Gene3D" id="2.10.25.10">
    <property type="entry name" value="Laminin"/>
    <property type="match status" value="2"/>
</dbReference>
<keyword evidence="13" id="KW-1185">Reference proteome</keyword>
<dbReference type="AlphaFoldDB" id="A0A423SKZ5"/>
<gene>
    <name evidence="12" type="ORF">C7M84_017203</name>
</gene>
<dbReference type="OrthoDB" id="6362829at2759"/>
<keyword evidence="8" id="KW-0325">Glycoprotein</keyword>
<dbReference type="PANTHER" id="PTHR14949">
    <property type="entry name" value="EGF-LIKE-DOMAIN, MULTIPLE 7, 8"/>
    <property type="match status" value="1"/>
</dbReference>
<keyword evidence="6" id="KW-0677">Repeat</keyword>
<dbReference type="GO" id="GO:0005576">
    <property type="term" value="C:extracellular region"/>
    <property type="evidence" value="ECO:0007669"/>
    <property type="project" value="UniProtKB-SubCell"/>
</dbReference>
<keyword evidence="5" id="KW-0732">Signal</keyword>
<dbReference type="EMBL" id="QCYY01003176">
    <property type="protein sequence ID" value="ROT64852.1"/>
    <property type="molecule type" value="Genomic_DNA"/>
</dbReference>
<dbReference type="Gene3D" id="2.60.40.2170">
    <property type="entry name" value="Wnt, WIF domain"/>
    <property type="match status" value="1"/>
</dbReference>
<reference evidence="12 13" key="2">
    <citation type="submission" date="2019-01" db="EMBL/GenBank/DDBJ databases">
        <title>The decoding of complex shrimp genome reveals the adaptation for benthos swimmer, frequently molting mechanism and breeding impact on genome.</title>
        <authorList>
            <person name="Sun Y."/>
            <person name="Gao Y."/>
            <person name="Yu Y."/>
        </authorList>
    </citation>
    <scope>NUCLEOTIDE SEQUENCE [LARGE SCALE GENOMIC DNA]</scope>
    <source>
        <tissue evidence="12">Muscle</tissue>
    </source>
</reference>
<feature type="disulfide bond" evidence="9">
    <location>
        <begin position="208"/>
        <end position="218"/>
    </location>
</feature>
<name>A0A423SKZ5_PENVA</name>
<dbReference type="SMART" id="SM00181">
    <property type="entry name" value="EGF"/>
    <property type="match status" value="4"/>
</dbReference>
<dbReference type="PROSITE" id="PS00022">
    <property type="entry name" value="EGF_1"/>
    <property type="match status" value="2"/>
</dbReference>
<dbReference type="GO" id="GO:0009986">
    <property type="term" value="C:cell surface"/>
    <property type="evidence" value="ECO:0007669"/>
    <property type="project" value="TreeGrafter"/>
</dbReference>
<evidence type="ECO:0000256" key="2">
    <source>
        <dbReference type="ARBA" id="ARBA00022473"/>
    </source>
</evidence>
<proteinExistence type="predicted"/>
<evidence type="ECO:0000259" key="11">
    <source>
        <dbReference type="PROSITE" id="PS50026"/>
    </source>
</evidence>